<dbReference type="AlphaFoldDB" id="A0A318JPN9"/>
<dbReference type="PANTHER" id="PTHR30537">
    <property type="entry name" value="HTH-TYPE TRANSCRIPTIONAL REGULATOR"/>
    <property type="match status" value="1"/>
</dbReference>
<keyword evidence="4" id="KW-0804">Transcription</keyword>
<keyword evidence="7" id="KW-1185">Reference proteome</keyword>
<dbReference type="SUPFAM" id="SSF46785">
    <property type="entry name" value="Winged helix' DNA-binding domain"/>
    <property type="match status" value="1"/>
</dbReference>
<dbReference type="PRINTS" id="PR00039">
    <property type="entry name" value="HTHLYSR"/>
</dbReference>
<sequence>MGTNRLIAMLPDMAVFALVAERGSFSAVARQLGMTPSAISRQVARLEAALGVRLLERSTRQLRLTDAGQATLARCRSMLDAADEAVQQAQQQYARPQGRVRISMPKAFGRFVVAPLLPAFLARYPQVDVELFISDRDVDPLADGLDLTVRVTDTPPPGMAGRPLLPVRQLLCASPHYLAMHGRPAHPRDLAQHQCLYLAEHEADKRWQLQRGKEQLTVAVTGRYATNHSELRLEGVLAHLGIAPLPHFTAQAALDAGQIETVLDDWEFTTAYRGMAWLLYPPNRYLPPKVRVLIDYLADALADHTTPMTR</sequence>
<dbReference type="RefSeq" id="WP_110313067.1">
    <property type="nucleotide sequence ID" value="NZ_QJKC01000003.1"/>
</dbReference>
<dbReference type="Pfam" id="PF00126">
    <property type="entry name" value="HTH_1"/>
    <property type="match status" value="1"/>
</dbReference>
<evidence type="ECO:0000256" key="1">
    <source>
        <dbReference type="ARBA" id="ARBA00009437"/>
    </source>
</evidence>
<dbReference type="InterPro" id="IPR058163">
    <property type="entry name" value="LysR-type_TF_proteobact-type"/>
</dbReference>
<comment type="caution">
    <text evidence="6">The sequence shown here is derived from an EMBL/GenBank/DDBJ whole genome shotgun (WGS) entry which is preliminary data.</text>
</comment>
<dbReference type="SUPFAM" id="SSF53850">
    <property type="entry name" value="Periplasmic binding protein-like II"/>
    <property type="match status" value="1"/>
</dbReference>
<dbReference type="EMBL" id="QJKC01000003">
    <property type="protein sequence ID" value="PXX50053.1"/>
    <property type="molecule type" value="Genomic_DNA"/>
</dbReference>
<feature type="domain" description="HTH lysR-type" evidence="5">
    <location>
        <begin position="10"/>
        <end position="65"/>
    </location>
</feature>
<comment type="similarity">
    <text evidence="1">Belongs to the LysR transcriptional regulatory family.</text>
</comment>
<dbReference type="InterPro" id="IPR005119">
    <property type="entry name" value="LysR_subst-bd"/>
</dbReference>
<keyword evidence="3" id="KW-0238">DNA-binding</keyword>
<evidence type="ECO:0000256" key="4">
    <source>
        <dbReference type="ARBA" id="ARBA00023163"/>
    </source>
</evidence>
<dbReference type="InterPro" id="IPR000847">
    <property type="entry name" value="LysR_HTH_N"/>
</dbReference>
<protein>
    <submittedName>
        <fullName evidence="6">LysR family transcriptional regulator</fullName>
    </submittedName>
</protein>
<organism evidence="6 7">
    <name type="scientific">Aquitalea magnusonii</name>
    <dbReference type="NCBI Taxonomy" id="332411"/>
    <lineage>
        <taxon>Bacteria</taxon>
        <taxon>Pseudomonadati</taxon>
        <taxon>Pseudomonadota</taxon>
        <taxon>Betaproteobacteria</taxon>
        <taxon>Neisseriales</taxon>
        <taxon>Chromobacteriaceae</taxon>
        <taxon>Aquitalea</taxon>
    </lineage>
</organism>
<dbReference type="OrthoDB" id="9178040at2"/>
<dbReference type="InterPro" id="IPR036388">
    <property type="entry name" value="WH-like_DNA-bd_sf"/>
</dbReference>
<dbReference type="Gene3D" id="1.10.10.10">
    <property type="entry name" value="Winged helix-like DNA-binding domain superfamily/Winged helix DNA-binding domain"/>
    <property type="match status" value="1"/>
</dbReference>
<dbReference type="Pfam" id="PF03466">
    <property type="entry name" value="LysR_substrate"/>
    <property type="match status" value="1"/>
</dbReference>
<dbReference type="Gene3D" id="3.40.190.290">
    <property type="match status" value="1"/>
</dbReference>
<dbReference type="PANTHER" id="PTHR30537:SF5">
    <property type="entry name" value="HTH-TYPE TRANSCRIPTIONAL ACTIVATOR TTDR-RELATED"/>
    <property type="match status" value="1"/>
</dbReference>
<dbReference type="CDD" id="cd08422">
    <property type="entry name" value="PBP2_CrgA_like"/>
    <property type="match status" value="1"/>
</dbReference>
<dbReference type="GO" id="GO:0043565">
    <property type="term" value="F:sequence-specific DNA binding"/>
    <property type="evidence" value="ECO:0007669"/>
    <property type="project" value="TreeGrafter"/>
</dbReference>
<dbReference type="FunFam" id="1.10.10.10:FF:000001">
    <property type="entry name" value="LysR family transcriptional regulator"/>
    <property type="match status" value="1"/>
</dbReference>
<name>A0A318JPN9_9NEIS</name>
<evidence type="ECO:0000259" key="5">
    <source>
        <dbReference type="PROSITE" id="PS50931"/>
    </source>
</evidence>
<evidence type="ECO:0000256" key="2">
    <source>
        <dbReference type="ARBA" id="ARBA00023015"/>
    </source>
</evidence>
<dbReference type="GO" id="GO:0006351">
    <property type="term" value="P:DNA-templated transcription"/>
    <property type="evidence" value="ECO:0007669"/>
    <property type="project" value="TreeGrafter"/>
</dbReference>
<evidence type="ECO:0000256" key="3">
    <source>
        <dbReference type="ARBA" id="ARBA00023125"/>
    </source>
</evidence>
<reference evidence="6 7" key="1">
    <citation type="submission" date="2018-05" db="EMBL/GenBank/DDBJ databases">
        <title>Genomic Encyclopedia of Type Strains, Phase IV (KMG-IV): sequencing the most valuable type-strain genomes for metagenomic binning, comparative biology and taxonomic classification.</title>
        <authorList>
            <person name="Goeker M."/>
        </authorList>
    </citation>
    <scope>NUCLEOTIDE SEQUENCE [LARGE SCALE GENOMIC DNA]</scope>
    <source>
        <strain evidence="6 7">DSM 25134</strain>
    </source>
</reference>
<dbReference type="Proteomes" id="UP000248395">
    <property type="component" value="Unassembled WGS sequence"/>
</dbReference>
<evidence type="ECO:0000313" key="6">
    <source>
        <dbReference type="EMBL" id="PXX50053.1"/>
    </source>
</evidence>
<evidence type="ECO:0000313" key="7">
    <source>
        <dbReference type="Proteomes" id="UP000248395"/>
    </source>
</evidence>
<accession>A0A318JPN9</accession>
<dbReference type="InterPro" id="IPR036390">
    <property type="entry name" value="WH_DNA-bd_sf"/>
</dbReference>
<gene>
    <name evidence="6" type="ORF">DFR38_103233</name>
</gene>
<keyword evidence="2" id="KW-0805">Transcription regulation</keyword>
<dbReference type="PROSITE" id="PS50931">
    <property type="entry name" value="HTH_LYSR"/>
    <property type="match status" value="1"/>
</dbReference>
<proteinExistence type="inferred from homology"/>
<dbReference type="GO" id="GO:0003700">
    <property type="term" value="F:DNA-binding transcription factor activity"/>
    <property type="evidence" value="ECO:0007669"/>
    <property type="project" value="InterPro"/>
</dbReference>